<dbReference type="PANTHER" id="PTHR43877">
    <property type="entry name" value="AMINOALKYLPHOSPHONATE N-ACETYLTRANSFERASE-RELATED-RELATED"/>
    <property type="match status" value="1"/>
</dbReference>
<keyword evidence="2" id="KW-0012">Acyltransferase</keyword>
<dbReference type="SUPFAM" id="SSF55729">
    <property type="entry name" value="Acyl-CoA N-acyltransferases (Nat)"/>
    <property type="match status" value="1"/>
</dbReference>
<dbReference type="PANTHER" id="PTHR43877:SF2">
    <property type="entry name" value="AMINOALKYLPHOSPHONATE N-ACETYLTRANSFERASE-RELATED"/>
    <property type="match status" value="1"/>
</dbReference>
<dbReference type="InterPro" id="IPR000182">
    <property type="entry name" value="GNAT_dom"/>
</dbReference>
<evidence type="ECO:0000259" key="3">
    <source>
        <dbReference type="PROSITE" id="PS51186"/>
    </source>
</evidence>
<dbReference type="Proteomes" id="UP001147746">
    <property type="component" value="Unassembled WGS sequence"/>
</dbReference>
<dbReference type="GO" id="GO:0016747">
    <property type="term" value="F:acyltransferase activity, transferring groups other than amino-acyl groups"/>
    <property type="evidence" value="ECO:0007669"/>
    <property type="project" value="InterPro"/>
</dbReference>
<keyword evidence="5" id="KW-1185">Reference proteome</keyword>
<name>A0A9W9QCQ6_9EURO</name>
<dbReference type="PROSITE" id="PS51186">
    <property type="entry name" value="GNAT"/>
    <property type="match status" value="1"/>
</dbReference>
<evidence type="ECO:0000256" key="2">
    <source>
        <dbReference type="ARBA" id="ARBA00023315"/>
    </source>
</evidence>
<comment type="caution">
    <text evidence="4">The sequence shown here is derived from an EMBL/GenBank/DDBJ whole genome shotgun (WGS) entry which is preliminary data.</text>
</comment>
<dbReference type="EMBL" id="JAPZBO010000001">
    <property type="protein sequence ID" value="KAJ5331227.1"/>
    <property type="molecule type" value="Genomic_DNA"/>
</dbReference>
<proteinExistence type="predicted"/>
<dbReference type="InterPro" id="IPR050832">
    <property type="entry name" value="Bact_Acetyltransf"/>
</dbReference>
<organism evidence="4 5">
    <name type="scientific">Penicillium atrosanguineum</name>
    <dbReference type="NCBI Taxonomy" id="1132637"/>
    <lineage>
        <taxon>Eukaryota</taxon>
        <taxon>Fungi</taxon>
        <taxon>Dikarya</taxon>
        <taxon>Ascomycota</taxon>
        <taxon>Pezizomycotina</taxon>
        <taxon>Eurotiomycetes</taxon>
        <taxon>Eurotiomycetidae</taxon>
        <taxon>Eurotiales</taxon>
        <taxon>Aspergillaceae</taxon>
        <taxon>Penicillium</taxon>
    </lineage>
</organism>
<dbReference type="InterPro" id="IPR016181">
    <property type="entry name" value="Acyl_CoA_acyltransferase"/>
</dbReference>
<sequence length="162" mass="18450">MTEPLRYSKDGISITNATPENIPVIKDIVHAAYSKYIERIGKPPAPMTADYRVLMQTHEIFLLQNPNRKVMGSIMLRSDLPSNSIEINNLVVDPLAQGLGYGRILMSYAENIAKARGHSSLTLYTNVKMYENLGLYVKLGFTEMERKVEDGFERVYFRKPLH</sequence>
<gene>
    <name evidence="4" type="ORF">N7476_001010</name>
</gene>
<evidence type="ECO:0000256" key="1">
    <source>
        <dbReference type="ARBA" id="ARBA00022679"/>
    </source>
</evidence>
<dbReference type="Gene3D" id="3.40.630.30">
    <property type="match status" value="1"/>
</dbReference>
<reference evidence="4" key="1">
    <citation type="submission" date="2022-12" db="EMBL/GenBank/DDBJ databases">
        <authorList>
            <person name="Petersen C."/>
        </authorList>
    </citation>
    <scope>NUCLEOTIDE SEQUENCE</scope>
    <source>
        <strain evidence="4">IBT 21472</strain>
    </source>
</reference>
<evidence type="ECO:0000313" key="5">
    <source>
        <dbReference type="Proteomes" id="UP001147746"/>
    </source>
</evidence>
<dbReference type="AlphaFoldDB" id="A0A9W9QCQ6"/>
<evidence type="ECO:0000313" key="4">
    <source>
        <dbReference type="EMBL" id="KAJ5331227.1"/>
    </source>
</evidence>
<protein>
    <submittedName>
        <fullName evidence="4">Acetyltransferase protein</fullName>
    </submittedName>
</protein>
<feature type="domain" description="N-acetyltransferase" evidence="3">
    <location>
        <begin position="12"/>
        <end position="162"/>
    </location>
</feature>
<dbReference type="Pfam" id="PF00583">
    <property type="entry name" value="Acetyltransf_1"/>
    <property type="match status" value="1"/>
</dbReference>
<dbReference type="CDD" id="cd04301">
    <property type="entry name" value="NAT_SF"/>
    <property type="match status" value="1"/>
</dbReference>
<reference evidence="4" key="2">
    <citation type="journal article" date="2023" name="IMA Fungus">
        <title>Comparative genomic study of the Penicillium genus elucidates a diverse pangenome and 15 lateral gene transfer events.</title>
        <authorList>
            <person name="Petersen C."/>
            <person name="Sorensen T."/>
            <person name="Nielsen M.R."/>
            <person name="Sondergaard T.E."/>
            <person name="Sorensen J.L."/>
            <person name="Fitzpatrick D.A."/>
            <person name="Frisvad J.C."/>
            <person name="Nielsen K.L."/>
        </authorList>
    </citation>
    <scope>NUCLEOTIDE SEQUENCE</scope>
    <source>
        <strain evidence="4">IBT 21472</strain>
    </source>
</reference>
<keyword evidence="1" id="KW-0808">Transferase</keyword>
<accession>A0A9W9QCQ6</accession>